<evidence type="ECO:0000313" key="1">
    <source>
        <dbReference type="EMBL" id="AYV82505.1"/>
    </source>
</evidence>
<reference evidence="1" key="1">
    <citation type="submission" date="2018-10" db="EMBL/GenBank/DDBJ databases">
        <title>Hidden diversity of soil giant viruses.</title>
        <authorList>
            <person name="Schulz F."/>
            <person name="Alteio L."/>
            <person name="Goudeau D."/>
            <person name="Ryan E.M."/>
            <person name="Malmstrom R.R."/>
            <person name="Blanchard J."/>
            <person name="Woyke T."/>
        </authorList>
    </citation>
    <scope>NUCLEOTIDE SEQUENCE</scope>
    <source>
        <strain evidence="1">HYV1</strain>
    </source>
</reference>
<protein>
    <submittedName>
        <fullName evidence="1">Uncharacterized protein</fullName>
    </submittedName>
</protein>
<dbReference type="EMBL" id="MK072383">
    <property type="protein sequence ID" value="AYV82505.1"/>
    <property type="molecule type" value="Genomic_DNA"/>
</dbReference>
<name>A0A3G5A5H9_9VIRU</name>
<organism evidence="1">
    <name type="scientific">Hyperionvirus sp</name>
    <dbReference type="NCBI Taxonomy" id="2487770"/>
    <lineage>
        <taxon>Viruses</taxon>
        <taxon>Varidnaviria</taxon>
        <taxon>Bamfordvirae</taxon>
        <taxon>Nucleocytoviricota</taxon>
        <taxon>Megaviricetes</taxon>
        <taxon>Imitervirales</taxon>
        <taxon>Mimiviridae</taxon>
        <taxon>Klosneuvirinae</taxon>
    </lineage>
</organism>
<sequence>MGLLVLWLVLDPLSDMLRVIPRIGGFMRRSPMGRDCVRAVHILAPKSGVGYKVVDKDGRDLWGKTFKVGESVKGSASNFSYLAWACTDLVHGISKPYRYLEVSFRPEDVIDDKLSDNPYFSITQALKVEREIAKDEWSKLTTGMVILRGCKRHYKDGLLNDPAPDSPAVINPGKCEGHFKDGVVHRDKGPAIIYASGWTSYYTFGKFIKGEDKVEYVAHLKEIPAKSIEK</sequence>
<accession>A0A3G5A5H9</accession>
<gene>
    <name evidence="1" type="ORF">Hyperionvirus1_84</name>
</gene>
<proteinExistence type="predicted"/>